<dbReference type="SUPFAM" id="SSF110849">
    <property type="entry name" value="ParB/Sulfiredoxin"/>
    <property type="match status" value="1"/>
</dbReference>
<proteinExistence type="predicted"/>
<name>A0A212JJ94_9FIRM</name>
<gene>
    <name evidence="1" type="ORF">KL86CLO1_11182</name>
</gene>
<accession>A0A212JJ94</accession>
<evidence type="ECO:0000313" key="1">
    <source>
        <dbReference type="EMBL" id="SBV99355.1"/>
    </source>
</evidence>
<dbReference type="AlphaFoldDB" id="A0A212JJ94"/>
<dbReference type="PROSITE" id="PS50007">
    <property type="entry name" value="PIPLC_X_DOMAIN"/>
    <property type="match status" value="1"/>
</dbReference>
<reference evidence="1" key="1">
    <citation type="submission" date="2016-04" db="EMBL/GenBank/DDBJ databases">
        <authorList>
            <person name="Evans L.H."/>
            <person name="Alamgir A."/>
            <person name="Owens N."/>
            <person name="Weber N.D."/>
            <person name="Virtaneva K."/>
            <person name="Barbian K."/>
            <person name="Babar A."/>
            <person name="Rosenke K."/>
        </authorList>
    </citation>
    <scope>NUCLEOTIDE SEQUENCE</scope>
    <source>
        <strain evidence="1">86</strain>
    </source>
</reference>
<dbReference type="CDD" id="cd16387">
    <property type="entry name" value="ParB_N_Srx"/>
    <property type="match status" value="1"/>
</dbReference>
<dbReference type="EMBL" id="FLUN01000001">
    <property type="protein sequence ID" value="SBV99355.1"/>
    <property type="molecule type" value="Genomic_DNA"/>
</dbReference>
<organism evidence="1">
    <name type="scientific">uncultured Eubacteriales bacterium</name>
    <dbReference type="NCBI Taxonomy" id="172733"/>
    <lineage>
        <taxon>Bacteria</taxon>
        <taxon>Bacillati</taxon>
        <taxon>Bacillota</taxon>
        <taxon>Clostridia</taxon>
        <taxon>Eubacteriales</taxon>
        <taxon>environmental samples</taxon>
    </lineage>
</organism>
<dbReference type="InterPro" id="IPR036086">
    <property type="entry name" value="ParB/Sulfiredoxin_sf"/>
</dbReference>
<protein>
    <submittedName>
        <fullName evidence="1">Uncharacterized protein</fullName>
    </submittedName>
</protein>
<sequence length="308" mass="32922">MTATVGATSELSRVLIDTAAMGNSSEFSLDMKRLRMEGMSAEEAWRQTFTDYVERVVDAGARSGRYGLIAGLSEYGGEYFRQHPEAFNALVNGKTGWSGGMQGLQPGGAQGLLGLPSTHLTHEGAGAQSMPTPQGPVAVKDDWETALEEAVAEQGVGGPEDVDISGGNGIIISRGIGGTNGQVVLPGPNAIKDGWDMGGGMGVEGAGEDIIGTKHDTFLPTQEVVNQQKVAEYSRRLKAGERIPPVQVIEIPGKGRYIIDGHHRYVASLQTGIPVEIRVVQAQGPIGMPDWTNTQWREYITEEQFWGD</sequence>